<dbReference type="InterPro" id="IPR001881">
    <property type="entry name" value="EGF-like_Ca-bd_dom"/>
</dbReference>
<dbReference type="InterPro" id="IPR000152">
    <property type="entry name" value="EGF-type_Asp/Asn_hydroxyl_site"/>
</dbReference>
<keyword evidence="3 9" id="KW-0245">EGF-like domain</keyword>
<reference evidence="12 13" key="1">
    <citation type="journal article" date="2014" name="Nat. Genet.">
        <title>Whole-genome sequence of a flatfish provides insights into ZW sex chromosome evolution and adaptation to a benthic lifestyle.</title>
        <authorList>
            <person name="Chen S."/>
            <person name="Zhang G."/>
            <person name="Shao C."/>
            <person name="Huang Q."/>
            <person name="Liu G."/>
            <person name="Zhang P."/>
            <person name="Song W."/>
            <person name="An N."/>
            <person name="Chalopin D."/>
            <person name="Volff J.N."/>
            <person name="Hong Y."/>
            <person name="Li Q."/>
            <person name="Sha Z."/>
            <person name="Zhou H."/>
            <person name="Xie M."/>
            <person name="Yu Q."/>
            <person name="Liu Y."/>
            <person name="Xiang H."/>
            <person name="Wang N."/>
            <person name="Wu K."/>
            <person name="Yang C."/>
            <person name="Zhou Q."/>
            <person name="Liao X."/>
            <person name="Yang L."/>
            <person name="Hu Q."/>
            <person name="Zhang J."/>
            <person name="Meng L."/>
            <person name="Jin L."/>
            <person name="Tian Y."/>
            <person name="Lian J."/>
            <person name="Yang J."/>
            <person name="Miao G."/>
            <person name="Liu S."/>
            <person name="Liang Z."/>
            <person name="Yan F."/>
            <person name="Li Y."/>
            <person name="Sun B."/>
            <person name="Zhang H."/>
            <person name="Zhang J."/>
            <person name="Zhu Y."/>
            <person name="Du M."/>
            <person name="Zhao Y."/>
            <person name="Schartl M."/>
            <person name="Tang Q."/>
            <person name="Wang J."/>
        </authorList>
    </citation>
    <scope>NUCLEOTIDE SEQUENCE</scope>
</reference>
<dbReference type="Ensembl" id="ENSCSET00000002462.1">
    <property type="protein sequence ID" value="ENSCSEP00000002422.1"/>
    <property type="gene ID" value="ENSCSEG00000001619.1"/>
</dbReference>
<dbReference type="FunFam" id="3.80.10.10:FF:000331">
    <property type="entry name" value="Dynein assembly factor 1, axonemal homolog"/>
    <property type="match status" value="1"/>
</dbReference>
<feature type="compositionally biased region" description="Polar residues" evidence="10">
    <location>
        <begin position="1"/>
        <end position="14"/>
    </location>
</feature>
<dbReference type="PROSITE" id="PS00010">
    <property type="entry name" value="ASX_HYDROXYL"/>
    <property type="match status" value="1"/>
</dbReference>
<evidence type="ECO:0000256" key="6">
    <source>
        <dbReference type="ARBA" id="ARBA00023069"/>
    </source>
</evidence>
<dbReference type="PROSITE" id="PS51450">
    <property type="entry name" value="LRR"/>
    <property type="match status" value="4"/>
</dbReference>
<dbReference type="InterPro" id="IPR050576">
    <property type="entry name" value="Cilia_flagella_integrity"/>
</dbReference>
<dbReference type="FunFam" id="2.10.25.10:FF:000240">
    <property type="entry name" value="Vitamin K-dependent protein S"/>
    <property type="match status" value="1"/>
</dbReference>
<evidence type="ECO:0000259" key="11">
    <source>
        <dbReference type="PROSITE" id="PS50026"/>
    </source>
</evidence>
<feature type="compositionally biased region" description="Polar residues" evidence="10">
    <location>
        <begin position="314"/>
        <end position="324"/>
    </location>
</feature>
<organism evidence="12 13">
    <name type="scientific">Cynoglossus semilaevis</name>
    <name type="common">Tongue sole</name>
    <dbReference type="NCBI Taxonomy" id="244447"/>
    <lineage>
        <taxon>Eukaryota</taxon>
        <taxon>Metazoa</taxon>
        <taxon>Chordata</taxon>
        <taxon>Craniata</taxon>
        <taxon>Vertebrata</taxon>
        <taxon>Euteleostomi</taxon>
        <taxon>Actinopterygii</taxon>
        <taxon>Neopterygii</taxon>
        <taxon>Teleostei</taxon>
        <taxon>Neoteleostei</taxon>
        <taxon>Acanthomorphata</taxon>
        <taxon>Carangaria</taxon>
        <taxon>Pleuronectiformes</taxon>
        <taxon>Pleuronectoidei</taxon>
        <taxon>Cynoglossidae</taxon>
        <taxon>Cynoglossinae</taxon>
        <taxon>Cynoglossus</taxon>
    </lineage>
</organism>
<dbReference type="PANTHER" id="PTHR45973:SF9">
    <property type="entry name" value="LEUCINE-RICH REPEAT-CONTAINING PROTEIN 46"/>
    <property type="match status" value="1"/>
</dbReference>
<dbReference type="GO" id="GO:0005930">
    <property type="term" value="C:axoneme"/>
    <property type="evidence" value="ECO:0007669"/>
    <property type="project" value="TreeGrafter"/>
</dbReference>
<dbReference type="InterPro" id="IPR009030">
    <property type="entry name" value="Growth_fac_rcpt_cys_sf"/>
</dbReference>
<evidence type="ECO:0000256" key="2">
    <source>
        <dbReference type="ARBA" id="ARBA00006453"/>
    </source>
</evidence>
<dbReference type="Proteomes" id="UP000265120">
    <property type="component" value="Chromosome 4"/>
</dbReference>
<proteinExistence type="inferred from homology"/>
<keyword evidence="13" id="KW-1185">Reference proteome</keyword>
<dbReference type="Gene3D" id="2.10.25.10">
    <property type="entry name" value="Laminin"/>
    <property type="match status" value="4"/>
</dbReference>
<evidence type="ECO:0000256" key="1">
    <source>
        <dbReference type="ARBA" id="ARBA00004138"/>
    </source>
</evidence>
<feature type="compositionally biased region" description="Low complexity" evidence="10">
    <location>
        <begin position="291"/>
        <end position="303"/>
    </location>
</feature>
<keyword evidence="5" id="KW-0677">Repeat</keyword>
<dbReference type="PROSITE" id="PS01186">
    <property type="entry name" value="EGF_2"/>
    <property type="match status" value="2"/>
</dbReference>
<feature type="domain" description="EGF-like" evidence="11">
    <location>
        <begin position="496"/>
        <end position="531"/>
    </location>
</feature>
<comment type="caution">
    <text evidence="9">Lacks conserved residue(s) required for the propagation of feature annotation.</text>
</comment>
<dbReference type="AlphaFoldDB" id="A0A3P8UJ69"/>
<feature type="region of interest" description="Disordered" evidence="10">
    <location>
        <begin position="277"/>
        <end position="393"/>
    </location>
</feature>
<comment type="subcellular location">
    <subcellularLocation>
        <location evidence="1">Cell projection</location>
        <location evidence="1">Cilium</location>
    </subcellularLocation>
</comment>
<protein>
    <submittedName>
        <fullName evidence="12">EGF-like and EMI domain containing 1</fullName>
    </submittedName>
</protein>
<dbReference type="InterPro" id="IPR032675">
    <property type="entry name" value="LRR_dom_sf"/>
</dbReference>
<keyword evidence="7 9" id="KW-1015">Disulfide bond</keyword>
<sequence>MDRRTTSNSITQSLLGPGSERDSGPRITKKFLKDHCREHKLYGTPHLNDTLYLHYKGFTTIENLEDYTGLRCLWLQCNVLSRIENLNAQMDMRCLFLQQNYIEKLENLDHMQELCTLNVSNNCIQRIENISCLPNLSTLEITHNKLKSVEDIQHLSQCSAINVLDLSHNKLNDPAILPILESMPELRVLNLFGNCVVKKIPNYRKTLTAHLKQLTCLDNVPVFPKERACAEAWAVGGLEGEFRMRQQWEEREMKRIQDSLDAIAMIKKKAQERRRLRELHGESDQNCQRGESSSSQETSTCTSPHDGAVKNMKESSQVSATEQLQEGDEEVISKRSPQERLPVNTEKKREDDKQQDVYQFLRNETVQVNTSQQGENKQLPSVEADEAAPTYGAGPSVTDLVDVEQMENMNLPFLLHVNELPDLDTGDFTSLVSAEQVFPPTDQVTSGSCSNQQDATGNCEMIPTPSPDRQPDPLLLQAVMQHYGYHLQLDTDSNQSPGVCAANTCFNGGECVETEEQICQCPPGFKGTRCQYDVNECEVDNGGCEGRCCNTIGSYYCKCPEGSRLQRDGNTCVDTNECEELNGGCQQTCVNTRGSYYCECSEGFHMHTDGRSCISVTSCSVMNGGCEHKCVDMGNNQHKCECGKNYQLRRDGRHCERE</sequence>
<evidence type="ECO:0000256" key="9">
    <source>
        <dbReference type="PROSITE-ProRule" id="PRU00076"/>
    </source>
</evidence>
<dbReference type="Gene3D" id="3.80.10.10">
    <property type="entry name" value="Ribonuclease Inhibitor"/>
    <property type="match status" value="2"/>
</dbReference>
<comment type="similarity">
    <text evidence="2">Belongs to the DNAAF1 family.</text>
</comment>
<evidence type="ECO:0000256" key="3">
    <source>
        <dbReference type="ARBA" id="ARBA00022536"/>
    </source>
</evidence>
<keyword evidence="8" id="KW-0966">Cell projection</keyword>
<evidence type="ECO:0000256" key="4">
    <source>
        <dbReference type="ARBA" id="ARBA00022614"/>
    </source>
</evidence>
<dbReference type="SUPFAM" id="SSF57196">
    <property type="entry name" value="EGF/Laminin"/>
    <property type="match status" value="1"/>
</dbReference>
<evidence type="ECO:0000256" key="8">
    <source>
        <dbReference type="ARBA" id="ARBA00023273"/>
    </source>
</evidence>
<dbReference type="InterPro" id="IPR000742">
    <property type="entry name" value="EGF"/>
</dbReference>
<dbReference type="GO" id="GO:0035082">
    <property type="term" value="P:axoneme assembly"/>
    <property type="evidence" value="ECO:0007669"/>
    <property type="project" value="TreeGrafter"/>
</dbReference>
<dbReference type="Pfam" id="PF00008">
    <property type="entry name" value="EGF"/>
    <property type="match status" value="1"/>
</dbReference>
<dbReference type="SMART" id="SM00179">
    <property type="entry name" value="EGF_CA"/>
    <property type="match status" value="2"/>
</dbReference>
<dbReference type="InterPro" id="IPR001611">
    <property type="entry name" value="Leu-rich_rpt"/>
</dbReference>
<evidence type="ECO:0000256" key="7">
    <source>
        <dbReference type="ARBA" id="ARBA00023157"/>
    </source>
</evidence>
<dbReference type="GO" id="GO:0070840">
    <property type="term" value="F:dynein complex binding"/>
    <property type="evidence" value="ECO:0007669"/>
    <property type="project" value="TreeGrafter"/>
</dbReference>
<dbReference type="PANTHER" id="PTHR45973">
    <property type="entry name" value="PROTEIN PHOSPHATASE 1 REGULATORY SUBUNIT SDS22-RELATED"/>
    <property type="match status" value="1"/>
</dbReference>
<feature type="disulfide bond" evidence="9">
    <location>
        <begin position="521"/>
        <end position="530"/>
    </location>
</feature>
<dbReference type="FunFam" id="3.80.10.10:FF:000166">
    <property type="entry name" value="Dynein assembly factor 1, axonemal"/>
    <property type="match status" value="1"/>
</dbReference>
<dbReference type="Pfam" id="PF14580">
    <property type="entry name" value="LRR_9"/>
    <property type="match status" value="1"/>
</dbReference>
<reference evidence="12" key="2">
    <citation type="submission" date="2025-08" db="UniProtKB">
        <authorList>
            <consortium name="Ensembl"/>
        </authorList>
    </citation>
    <scope>IDENTIFICATION</scope>
</reference>
<dbReference type="SUPFAM" id="SSF52075">
    <property type="entry name" value="Outer arm dynein light chain 1"/>
    <property type="match status" value="1"/>
</dbReference>
<dbReference type="Pfam" id="PF14670">
    <property type="entry name" value="FXa_inhibition"/>
    <property type="match status" value="2"/>
</dbReference>
<dbReference type="PROSITE" id="PS01187">
    <property type="entry name" value="EGF_CA"/>
    <property type="match status" value="1"/>
</dbReference>
<evidence type="ECO:0000256" key="5">
    <source>
        <dbReference type="ARBA" id="ARBA00022737"/>
    </source>
</evidence>
<feature type="compositionally biased region" description="Polar residues" evidence="10">
    <location>
        <begin position="362"/>
        <end position="379"/>
    </location>
</feature>
<accession>A0A3P8UJ69</accession>
<evidence type="ECO:0000256" key="10">
    <source>
        <dbReference type="SAM" id="MobiDB-lite"/>
    </source>
</evidence>
<dbReference type="SMART" id="SM00365">
    <property type="entry name" value="LRR_SD22"/>
    <property type="match status" value="4"/>
</dbReference>
<feature type="compositionally biased region" description="Basic and acidic residues" evidence="10">
    <location>
        <begin position="345"/>
        <end position="355"/>
    </location>
</feature>
<dbReference type="InterPro" id="IPR018097">
    <property type="entry name" value="EGF_Ca-bd_CS"/>
</dbReference>
<dbReference type="CDD" id="cd00054">
    <property type="entry name" value="EGF_CA"/>
    <property type="match status" value="2"/>
</dbReference>
<evidence type="ECO:0000313" key="12">
    <source>
        <dbReference type="Ensembl" id="ENSCSEP00000002422.1"/>
    </source>
</evidence>
<name>A0A3P8UJ69_CYNSE</name>
<feature type="region of interest" description="Disordered" evidence="10">
    <location>
        <begin position="1"/>
        <end position="24"/>
    </location>
</feature>
<dbReference type="PROSITE" id="PS50026">
    <property type="entry name" value="EGF_3"/>
    <property type="match status" value="1"/>
</dbReference>
<dbReference type="SMART" id="SM00181">
    <property type="entry name" value="EGF"/>
    <property type="match status" value="4"/>
</dbReference>
<keyword evidence="4" id="KW-0433">Leucine-rich repeat</keyword>
<dbReference type="SUPFAM" id="SSF57184">
    <property type="entry name" value="Growth factor receptor domain"/>
    <property type="match status" value="1"/>
</dbReference>
<evidence type="ECO:0000313" key="13">
    <source>
        <dbReference type="Proteomes" id="UP000265120"/>
    </source>
</evidence>
<dbReference type="PROSITE" id="PS00022">
    <property type="entry name" value="EGF_1"/>
    <property type="match status" value="1"/>
</dbReference>
<dbReference type="GO" id="GO:0005509">
    <property type="term" value="F:calcium ion binding"/>
    <property type="evidence" value="ECO:0007669"/>
    <property type="project" value="InterPro"/>
</dbReference>
<reference evidence="12" key="3">
    <citation type="submission" date="2025-09" db="UniProtKB">
        <authorList>
            <consortium name="Ensembl"/>
        </authorList>
    </citation>
    <scope>IDENTIFICATION</scope>
</reference>
<keyword evidence="6" id="KW-0969">Cilium</keyword>
<dbReference type="GeneTree" id="ENSGT00940000156971"/>